<name>A0A6A6IS50_9PLEO</name>
<proteinExistence type="predicted"/>
<evidence type="ECO:0000313" key="3">
    <source>
        <dbReference type="Proteomes" id="UP000800094"/>
    </source>
</evidence>
<feature type="region of interest" description="Disordered" evidence="1">
    <location>
        <begin position="139"/>
        <end position="159"/>
    </location>
</feature>
<gene>
    <name evidence="2" type="ORF">BU26DRAFT_560641</name>
</gene>
<dbReference type="AlphaFoldDB" id="A0A6A6IS50"/>
<keyword evidence="3" id="KW-1185">Reference proteome</keyword>
<sequence>MHVLPHKAETSLSPSPVAFLQPLSIRVLSFLIGPCDVLRKGHPAVTVRYIHSVKREGVEVWVRCCLEGRNSPWYDYADIPWKEFREIDGAIPAANSIHEDLYEHGETLIRETREIEPITQEEQEEVIVADKQVTPSRVLHRSNSADGHSAPGNADRPQTGPKIYLQDVCDVYSCDGVFRVKVIVLESLDGTYPRRRVEEIREEIYTWAGFERKNFEYELALWFVGPFGVCVPHYWSAQAEIVILADLGPDEVL</sequence>
<dbReference type="GeneID" id="54586148"/>
<dbReference type="RefSeq" id="XP_033688335.1">
    <property type="nucleotide sequence ID" value="XM_033832818.1"/>
</dbReference>
<dbReference type="EMBL" id="ML987191">
    <property type="protein sequence ID" value="KAF2253331.1"/>
    <property type="molecule type" value="Genomic_DNA"/>
</dbReference>
<accession>A0A6A6IS50</accession>
<protein>
    <submittedName>
        <fullName evidence="2">Uncharacterized protein</fullName>
    </submittedName>
</protein>
<dbReference type="Proteomes" id="UP000800094">
    <property type="component" value="Unassembled WGS sequence"/>
</dbReference>
<organism evidence="2 3">
    <name type="scientific">Trematosphaeria pertusa</name>
    <dbReference type="NCBI Taxonomy" id="390896"/>
    <lineage>
        <taxon>Eukaryota</taxon>
        <taxon>Fungi</taxon>
        <taxon>Dikarya</taxon>
        <taxon>Ascomycota</taxon>
        <taxon>Pezizomycotina</taxon>
        <taxon>Dothideomycetes</taxon>
        <taxon>Pleosporomycetidae</taxon>
        <taxon>Pleosporales</taxon>
        <taxon>Massarineae</taxon>
        <taxon>Trematosphaeriaceae</taxon>
        <taxon>Trematosphaeria</taxon>
    </lineage>
</organism>
<evidence type="ECO:0000256" key="1">
    <source>
        <dbReference type="SAM" id="MobiDB-lite"/>
    </source>
</evidence>
<evidence type="ECO:0000313" key="2">
    <source>
        <dbReference type="EMBL" id="KAF2253331.1"/>
    </source>
</evidence>
<reference evidence="2" key="1">
    <citation type="journal article" date="2020" name="Stud. Mycol.">
        <title>101 Dothideomycetes genomes: a test case for predicting lifestyles and emergence of pathogens.</title>
        <authorList>
            <person name="Haridas S."/>
            <person name="Albert R."/>
            <person name="Binder M."/>
            <person name="Bloem J."/>
            <person name="Labutti K."/>
            <person name="Salamov A."/>
            <person name="Andreopoulos B."/>
            <person name="Baker S."/>
            <person name="Barry K."/>
            <person name="Bills G."/>
            <person name="Bluhm B."/>
            <person name="Cannon C."/>
            <person name="Castanera R."/>
            <person name="Culley D."/>
            <person name="Daum C."/>
            <person name="Ezra D."/>
            <person name="Gonzalez J."/>
            <person name="Henrissat B."/>
            <person name="Kuo A."/>
            <person name="Liang C."/>
            <person name="Lipzen A."/>
            <person name="Lutzoni F."/>
            <person name="Magnuson J."/>
            <person name="Mondo S."/>
            <person name="Nolan M."/>
            <person name="Ohm R."/>
            <person name="Pangilinan J."/>
            <person name="Park H.-J."/>
            <person name="Ramirez L."/>
            <person name="Alfaro M."/>
            <person name="Sun H."/>
            <person name="Tritt A."/>
            <person name="Yoshinaga Y."/>
            <person name="Zwiers L.-H."/>
            <person name="Turgeon B."/>
            <person name="Goodwin S."/>
            <person name="Spatafora J."/>
            <person name="Crous P."/>
            <person name="Grigoriev I."/>
        </authorList>
    </citation>
    <scope>NUCLEOTIDE SEQUENCE</scope>
    <source>
        <strain evidence="2">CBS 122368</strain>
    </source>
</reference>